<feature type="transmembrane region" description="Helical" evidence="2">
    <location>
        <begin position="252"/>
        <end position="271"/>
    </location>
</feature>
<protein>
    <recommendedName>
        <fullName evidence="3">Phage tail tape measure protein domain-containing protein</fullName>
    </recommendedName>
</protein>
<feature type="non-terminal residue" evidence="4">
    <location>
        <position position="1"/>
    </location>
</feature>
<dbReference type="AlphaFoldDB" id="X1I2Q3"/>
<dbReference type="NCBIfam" id="TIGR01760">
    <property type="entry name" value="tape_meas_TP901"/>
    <property type="match status" value="1"/>
</dbReference>
<dbReference type="PANTHER" id="PTHR37813">
    <property type="entry name" value="FELS-2 PROPHAGE PROTEIN"/>
    <property type="match status" value="1"/>
</dbReference>
<dbReference type="Pfam" id="PF10145">
    <property type="entry name" value="PhageMin_Tail"/>
    <property type="match status" value="1"/>
</dbReference>
<feature type="transmembrane region" description="Helical" evidence="2">
    <location>
        <begin position="218"/>
        <end position="240"/>
    </location>
</feature>
<sequence>AGAASALGIAEDTVIAFGATIVASGTQASRAGTQLTSAFNKVVQNLDKVSKFMGTDFKQALTVDANGAILSLITKISEIENPVERQQAALELFGNIGAKAIVKITNNMPEMNRLLEASSAQFKNATSLQEEYDIASESTANQIQLMKNQFEALQFEIADELIPIIRDVLLPIFTTVIDVLKSLPGPVKTLLIIFGLVTVAVGILAGAIAILTLVSLPWLLIIGAVIVAITALIAIGTLLWKNWDKLGTKTKILLGILMPWVVLPMLIIKHWEPIKKFFG</sequence>
<evidence type="ECO:0000313" key="4">
    <source>
        <dbReference type="EMBL" id="GAH60364.1"/>
    </source>
</evidence>
<keyword evidence="1" id="KW-1188">Viral release from host cell</keyword>
<proteinExistence type="predicted"/>
<feature type="non-terminal residue" evidence="4">
    <location>
        <position position="279"/>
    </location>
</feature>
<keyword evidence="2" id="KW-1133">Transmembrane helix</keyword>
<dbReference type="InterPro" id="IPR010090">
    <property type="entry name" value="Phage_tape_meas"/>
</dbReference>
<dbReference type="PANTHER" id="PTHR37813:SF1">
    <property type="entry name" value="FELS-2 PROPHAGE PROTEIN"/>
    <property type="match status" value="1"/>
</dbReference>
<gene>
    <name evidence="4" type="ORF">S03H2_37047</name>
</gene>
<comment type="caution">
    <text evidence="4">The sequence shown here is derived from an EMBL/GenBank/DDBJ whole genome shotgun (WGS) entry which is preliminary data.</text>
</comment>
<keyword evidence="2" id="KW-0472">Membrane</keyword>
<evidence type="ECO:0000256" key="2">
    <source>
        <dbReference type="SAM" id="Phobius"/>
    </source>
</evidence>
<feature type="domain" description="Phage tail tape measure protein" evidence="3">
    <location>
        <begin position="1"/>
        <end position="94"/>
    </location>
</feature>
<accession>X1I2Q3</accession>
<evidence type="ECO:0000259" key="3">
    <source>
        <dbReference type="Pfam" id="PF10145"/>
    </source>
</evidence>
<feature type="transmembrane region" description="Helical" evidence="2">
    <location>
        <begin position="190"/>
        <end position="212"/>
    </location>
</feature>
<name>X1I2Q3_9ZZZZ</name>
<evidence type="ECO:0000256" key="1">
    <source>
        <dbReference type="ARBA" id="ARBA00022612"/>
    </source>
</evidence>
<organism evidence="4">
    <name type="scientific">marine sediment metagenome</name>
    <dbReference type="NCBI Taxonomy" id="412755"/>
    <lineage>
        <taxon>unclassified sequences</taxon>
        <taxon>metagenomes</taxon>
        <taxon>ecological metagenomes</taxon>
    </lineage>
</organism>
<dbReference type="EMBL" id="BARU01022772">
    <property type="protein sequence ID" value="GAH60364.1"/>
    <property type="molecule type" value="Genomic_DNA"/>
</dbReference>
<reference evidence="4" key="1">
    <citation type="journal article" date="2014" name="Front. Microbiol.">
        <title>High frequency of phylogenetically diverse reductive dehalogenase-homologous genes in deep subseafloor sedimentary metagenomes.</title>
        <authorList>
            <person name="Kawai M."/>
            <person name="Futagami T."/>
            <person name="Toyoda A."/>
            <person name="Takaki Y."/>
            <person name="Nishi S."/>
            <person name="Hori S."/>
            <person name="Arai W."/>
            <person name="Tsubouchi T."/>
            <person name="Morono Y."/>
            <person name="Uchiyama I."/>
            <person name="Ito T."/>
            <person name="Fujiyama A."/>
            <person name="Inagaki F."/>
            <person name="Takami H."/>
        </authorList>
    </citation>
    <scope>NUCLEOTIDE SEQUENCE</scope>
    <source>
        <strain evidence="4">Expedition CK06-06</strain>
    </source>
</reference>
<keyword evidence="2" id="KW-0812">Transmembrane</keyword>